<keyword evidence="2" id="KW-1185">Reference proteome</keyword>
<evidence type="ECO:0000313" key="1">
    <source>
        <dbReference type="EMBL" id="KAH7927599.1"/>
    </source>
</evidence>
<sequence length="560" mass="61921">MHRCLHIAEILHEICQHISASDLDTNGMPAVPSCHATATLAALARTCKTIQSPALDALWGDLDYFMRLVQCLPRDLWKVHEVPPTAPHLTQPESPIVFQRAMDMSDWDIFNKYAPRVRSLGGLAYDNNPYKVTTTVSSEVLQVLSCPPTSSPLLPNLRAITWNGLPVDHIPLFRHFLTTKVTRLIIRLDSETLDAYSYSTLSLVGIICPKLRNFAIGRAKHAPRETGRSITIVSRTLCRLQHLKSVMVNIINGEAIIHLARLPALASASFALDISFNAASISSQLPATPFPRLSLLKMQAPVLSSMDSLLKTMKISPHLVDVSFDGDTPAARVAAFFVTLCSSCSPDSLFQLVIQENTRTLHDDIQNPSTCLLKIDQLRPLFQFTRLRSLRLELFSTFSINDAGIEELARAWPALTALHLNKAAGWEAPSQITFQGLAALLQHCPKLSTLSIDVDFRSLEALPVPRACPCNGLSNEHIKEVSLGNSRLDKPVVVAVFVSAVLPNLMKVNAWATRWADRRLEGVRQNYKAKWDNFNQLLPVIAATRAQGKGCSHAPRPSVR</sequence>
<gene>
    <name evidence="1" type="ORF">BV22DRAFT_1006684</name>
</gene>
<protein>
    <submittedName>
        <fullName evidence="1">Uncharacterized protein</fullName>
    </submittedName>
</protein>
<reference evidence="1" key="1">
    <citation type="journal article" date="2021" name="New Phytol.">
        <title>Evolutionary innovations through gain and loss of genes in the ectomycorrhizal Boletales.</title>
        <authorList>
            <person name="Wu G."/>
            <person name="Miyauchi S."/>
            <person name="Morin E."/>
            <person name="Kuo A."/>
            <person name="Drula E."/>
            <person name="Varga T."/>
            <person name="Kohler A."/>
            <person name="Feng B."/>
            <person name="Cao Y."/>
            <person name="Lipzen A."/>
            <person name="Daum C."/>
            <person name="Hundley H."/>
            <person name="Pangilinan J."/>
            <person name="Johnson J."/>
            <person name="Barry K."/>
            <person name="LaButti K."/>
            <person name="Ng V."/>
            <person name="Ahrendt S."/>
            <person name="Min B."/>
            <person name="Choi I.G."/>
            <person name="Park H."/>
            <person name="Plett J.M."/>
            <person name="Magnuson J."/>
            <person name="Spatafora J.W."/>
            <person name="Nagy L.G."/>
            <person name="Henrissat B."/>
            <person name="Grigoriev I.V."/>
            <person name="Yang Z.L."/>
            <person name="Xu J."/>
            <person name="Martin F.M."/>
        </authorList>
    </citation>
    <scope>NUCLEOTIDE SEQUENCE</scope>
    <source>
        <strain evidence="1">KUC20120723A-06</strain>
    </source>
</reference>
<comment type="caution">
    <text evidence="1">The sequence shown here is derived from an EMBL/GenBank/DDBJ whole genome shotgun (WGS) entry which is preliminary data.</text>
</comment>
<evidence type="ECO:0000313" key="2">
    <source>
        <dbReference type="Proteomes" id="UP000790709"/>
    </source>
</evidence>
<organism evidence="1 2">
    <name type="scientific">Leucogyrophana mollusca</name>
    <dbReference type="NCBI Taxonomy" id="85980"/>
    <lineage>
        <taxon>Eukaryota</taxon>
        <taxon>Fungi</taxon>
        <taxon>Dikarya</taxon>
        <taxon>Basidiomycota</taxon>
        <taxon>Agaricomycotina</taxon>
        <taxon>Agaricomycetes</taxon>
        <taxon>Agaricomycetidae</taxon>
        <taxon>Boletales</taxon>
        <taxon>Boletales incertae sedis</taxon>
        <taxon>Leucogyrophana</taxon>
    </lineage>
</organism>
<accession>A0ACB8BPP1</accession>
<dbReference type="EMBL" id="MU266364">
    <property type="protein sequence ID" value="KAH7927599.1"/>
    <property type="molecule type" value="Genomic_DNA"/>
</dbReference>
<dbReference type="Proteomes" id="UP000790709">
    <property type="component" value="Unassembled WGS sequence"/>
</dbReference>
<proteinExistence type="predicted"/>
<name>A0ACB8BPP1_9AGAM</name>